<feature type="region of interest" description="Disordered" evidence="5">
    <location>
        <begin position="668"/>
        <end position="722"/>
    </location>
</feature>
<feature type="compositionally biased region" description="Acidic residues" evidence="5">
    <location>
        <begin position="672"/>
        <end position="681"/>
    </location>
</feature>
<evidence type="ECO:0000313" key="8">
    <source>
        <dbReference type="EMBL" id="KAF2100749.1"/>
    </source>
</evidence>
<dbReference type="Pfam" id="PF10537">
    <property type="entry name" value="WAC_Acf1_DNA_bd"/>
    <property type="match status" value="1"/>
</dbReference>
<keyword evidence="2" id="KW-0175">Coiled coil</keyword>
<evidence type="ECO:0008006" key="10">
    <source>
        <dbReference type="Google" id="ProtNLM"/>
    </source>
</evidence>
<organism evidence="8 9">
    <name type="scientific">Rhizodiscina lignyota</name>
    <dbReference type="NCBI Taxonomy" id="1504668"/>
    <lineage>
        <taxon>Eukaryota</taxon>
        <taxon>Fungi</taxon>
        <taxon>Dikarya</taxon>
        <taxon>Ascomycota</taxon>
        <taxon>Pezizomycotina</taxon>
        <taxon>Dothideomycetes</taxon>
        <taxon>Pleosporomycetidae</taxon>
        <taxon>Aulographales</taxon>
        <taxon>Rhizodiscinaceae</taxon>
        <taxon>Rhizodiscina</taxon>
    </lineage>
</organism>
<feature type="compositionally biased region" description="Acidic residues" evidence="5">
    <location>
        <begin position="448"/>
        <end position="462"/>
    </location>
</feature>
<proteinExistence type="predicted"/>
<accession>A0A9P4MCK5</accession>
<sequence>VQYKRKPVRFLSPPTKMDNHVEVWGIDETGEVFTDYESYLQRIKLECLSLTQVQRKFTCDITGHSGLTYFEALNSELHGSRDVESNFPEPLREPVLRRVQFSQTARLDDLVNEVHEHFKEDFFPGEQIIATNEQNDRLEGTIREKVSFPAYIDKGVQVRAAISNYFVQLSTGTGNDSEAFFDNHHLTRDRKVFSKLLLKSFLKHSITREPHHNAVWMVKEHIAQEYRISTELPPHLQPQVIAESRRLMAGKMKHAVEMGPNGHHPGAHDPHFIPYQQGVTPPPGVQYLTPSLHPLMPYGADFSQFQPWAGPVPTTMPQKPPPPPPVKYPIDDLEVPPKNNGVQRPTLKFIGRQVKKGEPNGTNEETDEETDYSEIRMESVGLLLEIWNTLNVHETVFVLDSFTFDDLLEAMRFSSDEVECQLFNEIHCAVLKQLVNTDGKLLVDLPEIEEEDSDEEEEEESAEATPEPEPPKRTTRGSLRKAEAEALQKDRSPSVDPNKPAHRAAEMLSDFEWIDHLKDRDFRSGGWQTIMVGILHQLSLDERHKEECEDILKQLAPTDMSPTRETAKTCYTWMDVNSKIKALQIICMLSVTTRAIREYLENCSEAMTELRKQKIEYQRMRKPLVEELRELDDQRKALILEEQPPPPVANGTEAHDTSMADTTAELIASSPESDDPEDEEEVSTRALRRGQERKRKRDENSARREKEKKEKADAKNPKMSAKMKKIIRDIEKKKEKIKECEDKIAEYDNDLREANCQRTKLLGKDRFSNRYWWFEKNGMPFSGMPDSSTAHYGYANGRIWVQGPDDMEREGFLELNDDEMAGYKNAFGFTIQERRDAEEGPTQLQTAREWGYLDDPEVVDQLIGWLDERGKREKDLRKEMQIWKDTIMTYMSRLREHLDEVETKKAEGEEQATRVSTRTKTYVDVDASKWQCLAWRNEKALAELGHLHSEQPRPRK</sequence>
<protein>
    <recommendedName>
        <fullName evidence="10">DDT domain-containing protein</fullName>
    </recommendedName>
</protein>
<reference evidence="8" key="1">
    <citation type="journal article" date="2020" name="Stud. Mycol.">
        <title>101 Dothideomycetes genomes: a test case for predicting lifestyles and emergence of pathogens.</title>
        <authorList>
            <person name="Haridas S."/>
            <person name="Albert R."/>
            <person name="Binder M."/>
            <person name="Bloem J."/>
            <person name="Labutti K."/>
            <person name="Salamov A."/>
            <person name="Andreopoulos B."/>
            <person name="Baker S."/>
            <person name="Barry K."/>
            <person name="Bills G."/>
            <person name="Bluhm B."/>
            <person name="Cannon C."/>
            <person name="Castanera R."/>
            <person name="Culley D."/>
            <person name="Daum C."/>
            <person name="Ezra D."/>
            <person name="Gonzalez J."/>
            <person name="Henrissat B."/>
            <person name="Kuo A."/>
            <person name="Liang C."/>
            <person name="Lipzen A."/>
            <person name="Lutzoni F."/>
            <person name="Magnuson J."/>
            <person name="Mondo S."/>
            <person name="Nolan M."/>
            <person name="Ohm R."/>
            <person name="Pangilinan J."/>
            <person name="Park H.-J."/>
            <person name="Ramirez L."/>
            <person name="Alfaro M."/>
            <person name="Sun H."/>
            <person name="Tritt A."/>
            <person name="Yoshinaga Y."/>
            <person name="Zwiers L.-H."/>
            <person name="Turgeon B."/>
            <person name="Goodwin S."/>
            <person name="Spatafora J."/>
            <person name="Crous P."/>
            <person name="Grigoriev I."/>
        </authorList>
    </citation>
    <scope>NUCLEOTIDE SEQUENCE</scope>
    <source>
        <strain evidence="8">CBS 133067</strain>
    </source>
</reference>
<gene>
    <name evidence="8" type="ORF">NA57DRAFT_9993</name>
</gene>
<feature type="domain" description="DDT" evidence="6">
    <location>
        <begin position="377"/>
        <end position="440"/>
    </location>
</feature>
<dbReference type="GO" id="GO:0031509">
    <property type="term" value="P:subtelomeric heterochromatin formation"/>
    <property type="evidence" value="ECO:0007669"/>
    <property type="project" value="TreeGrafter"/>
</dbReference>
<dbReference type="PANTHER" id="PTHR32075">
    <property type="entry name" value="ISWI CHROMATIN-REMODELING COMPLEX SUBUNIT YPL216W-RELATED"/>
    <property type="match status" value="1"/>
</dbReference>
<evidence type="ECO:0000256" key="2">
    <source>
        <dbReference type="ARBA" id="ARBA00023054"/>
    </source>
</evidence>
<dbReference type="InterPro" id="IPR028941">
    <property type="entry name" value="WHIM2_dom"/>
</dbReference>
<dbReference type="Pfam" id="PF15612">
    <property type="entry name" value="WHIM1"/>
    <property type="match status" value="1"/>
</dbReference>
<feature type="domain" description="WAC" evidence="7">
    <location>
        <begin position="21"/>
        <end position="134"/>
    </location>
</feature>
<dbReference type="GO" id="GO:0000781">
    <property type="term" value="C:chromosome, telomeric region"/>
    <property type="evidence" value="ECO:0007669"/>
    <property type="project" value="GOC"/>
</dbReference>
<evidence type="ECO:0000256" key="3">
    <source>
        <dbReference type="ARBA" id="ARBA00023242"/>
    </source>
</evidence>
<dbReference type="AlphaFoldDB" id="A0A9P4MCK5"/>
<dbReference type="PANTHER" id="PTHR32075:SF6">
    <property type="entry name" value="ISWI CHROMATIN-REMODELING COMPLEX SUBUNIT YPL216W-RELATED"/>
    <property type="match status" value="1"/>
</dbReference>
<keyword evidence="9" id="KW-1185">Reference proteome</keyword>
<evidence type="ECO:0000256" key="4">
    <source>
        <dbReference type="PROSITE-ProRule" id="PRU00475"/>
    </source>
</evidence>
<dbReference type="InterPro" id="IPR028942">
    <property type="entry name" value="WHIM1_dom"/>
</dbReference>
<dbReference type="Pfam" id="PF02791">
    <property type="entry name" value="DDT"/>
    <property type="match status" value="1"/>
</dbReference>
<evidence type="ECO:0000313" key="9">
    <source>
        <dbReference type="Proteomes" id="UP000799772"/>
    </source>
</evidence>
<feature type="compositionally biased region" description="Basic and acidic residues" evidence="5">
    <location>
        <begin position="697"/>
        <end position="716"/>
    </location>
</feature>
<dbReference type="InterPro" id="IPR013136">
    <property type="entry name" value="WSTF_Acf1_Cbp146"/>
</dbReference>
<feature type="non-terminal residue" evidence="8">
    <location>
        <position position="956"/>
    </location>
</feature>
<comment type="subcellular location">
    <subcellularLocation>
        <location evidence="1 4">Nucleus</location>
    </subcellularLocation>
</comment>
<dbReference type="PROSITE" id="PS50827">
    <property type="entry name" value="DDT"/>
    <property type="match status" value="1"/>
</dbReference>
<evidence type="ECO:0000259" key="7">
    <source>
        <dbReference type="PROSITE" id="PS51136"/>
    </source>
</evidence>
<dbReference type="EMBL" id="ML978124">
    <property type="protein sequence ID" value="KAF2100749.1"/>
    <property type="molecule type" value="Genomic_DNA"/>
</dbReference>
<dbReference type="GO" id="GO:0005634">
    <property type="term" value="C:nucleus"/>
    <property type="evidence" value="ECO:0007669"/>
    <property type="project" value="UniProtKB-SubCell"/>
</dbReference>
<feature type="region of interest" description="Disordered" evidence="5">
    <location>
        <begin position="448"/>
        <end position="501"/>
    </location>
</feature>
<evidence type="ECO:0000256" key="5">
    <source>
        <dbReference type="SAM" id="MobiDB-lite"/>
    </source>
</evidence>
<feature type="non-terminal residue" evidence="8">
    <location>
        <position position="1"/>
    </location>
</feature>
<dbReference type="InterPro" id="IPR018501">
    <property type="entry name" value="DDT_dom"/>
</dbReference>
<feature type="compositionally biased region" description="Basic and acidic residues" evidence="5">
    <location>
        <begin position="480"/>
        <end position="493"/>
    </location>
</feature>
<dbReference type="PROSITE" id="PS51136">
    <property type="entry name" value="WAC"/>
    <property type="match status" value="1"/>
</dbReference>
<dbReference type="GO" id="GO:0000785">
    <property type="term" value="C:chromatin"/>
    <property type="evidence" value="ECO:0007669"/>
    <property type="project" value="UniProtKB-ARBA"/>
</dbReference>
<dbReference type="Proteomes" id="UP000799772">
    <property type="component" value="Unassembled WGS sequence"/>
</dbReference>
<comment type="caution">
    <text evidence="8">The sequence shown here is derived from an EMBL/GenBank/DDBJ whole genome shotgun (WGS) entry which is preliminary data.</text>
</comment>
<name>A0A9P4MCK5_9PEZI</name>
<dbReference type="Pfam" id="PF15613">
    <property type="entry name" value="WSD"/>
    <property type="match status" value="1"/>
</dbReference>
<evidence type="ECO:0000256" key="1">
    <source>
        <dbReference type="ARBA" id="ARBA00004123"/>
    </source>
</evidence>
<dbReference type="OrthoDB" id="1689333at2759"/>
<keyword evidence="3 4" id="KW-0539">Nucleus</keyword>
<feature type="compositionally biased region" description="Basic residues" evidence="5">
    <location>
        <begin position="686"/>
        <end position="696"/>
    </location>
</feature>
<evidence type="ECO:0000259" key="6">
    <source>
        <dbReference type="PROSITE" id="PS50827"/>
    </source>
</evidence>